<accession>A0A9D4PVI5</accession>
<comment type="caution">
    <text evidence="7">The sequence shown here is derived from an EMBL/GenBank/DDBJ whole genome shotgun (WGS) entry which is preliminary data.</text>
</comment>
<keyword evidence="5" id="KW-0687">Ribonucleoprotein</keyword>
<evidence type="ECO:0000256" key="3">
    <source>
        <dbReference type="ARBA" id="ARBA00022884"/>
    </source>
</evidence>
<dbReference type="InterPro" id="IPR023331">
    <property type="entry name" value="Rhabdovirus_ncapsid_C"/>
</dbReference>
<feature type="domain" description="Rhabdovirus nucleocapsid" evidence="6">
    <location>
        <begin position="15"/>
        <end position="190"/>
    </location>
</feature>
<dbReference type="GO" id="GO:1990904">
    <property type="term" value="C:ribonucleoprotein complex"/>
    <property type="evidence" value="ECO:0007669"/>
    <property type="project" value="UniProtKB-KW"/>
</dbReference>
<comment type="subcellular location">
    <subcellularLocation>
        <location evidence="1">Host cytoplasm</location>
    </subcellularLocation>
    <subcellularLocation>
        <location evidence="2">Virion</location>
    </subcellularLocation>
</comment>
<gene>
    <name evidence="7" type="ORF">HPB52_010158</name>
</gene>
<evidence type="ECO:0000259" key="6">
    <source>
        <dbReference type="Pfam" id="PF00945"/>
    </source>
</evidence>
<dbReference type="VEuPathDB" id="VectorBase:RSAN_055113"/>
<keyword evidence="8" id="KW-1185">Reference proteome</keyword>
<dbReference type="SUPFAM" id="SSF140809">
    <property type="entry name" value="Rhabdovirus nucleoprotein-like"/>
    <property type="match status" value="1"/>
</dbReference>
<name>A0A9D4PVI5_RHISA</name>
<evidence type="ECO:0000256" key="2">
    <source>
        <dbReference type="ARBA" id="ARBA00004328"/>
    </source>
</evidence>
<dbReference type="Pfam" id="PF00945">
    <property type="entry name" value="Rhabdo_ncap"/>
    <property type="match status" value="1"/>
</dbReference>
<evidence type="ECO:0000256" key="5">
    <source>
        <dbReference type="ARBA" id="ARBA00023274"/>
    </source>
</evidence>
<dbReference type="Gene3D" id="1.10.3570.10">
    <property type="entry name" value="Rhabdovirus nucleocapsid protein like domain"/>
    <property type="match status" value="1"/>
</dbReference>
<dbReference type="InterPro" id="IPR000448">
    <property type="entry name" value="Rhabdo_ncapsid"/>
</dbReference>
<organism evidence="7 8">
    <name type="scientific">Rhipicephalus sanguineus</name>
    <name type="common">Brown dog tick</name>
    <name type="synonym">Ixodes sanguineus</name>
    <dbReference type="NCBI Taxonomy" id="34632"/>
    <lineage>
        <taxon>Eukaryota</taxon>
        <taxon>Metazoa</taxon>
        <taxon>Ecdysozoa</taxon>
        <taxon>Arthropoda</taxon>
        <taxon>Chelicerata</taxon>
        <taxon>Arachnida</taxon>
        <taxon>Acari</taxon>
        <taxon>Parasitiformes</taxon>
        <taxon>Ixodida</taxon>
        <taxon>Ixodoidea</taxon>
        <taxon>Ixodidae</taxon>
        <taxon>Rhipicephalinae</taxon>
        <taxon>Rhipicephalus</taxon>
        <taxon>Rhipicephalus</taxon>
    </lineage>
</organism>
<reference evidence="7" key="1">
    <citation type="journal article" date="2020" name="Cell">
        <title>Large-Scale Comparative Analyses of Tick Genomes Elucidate Their Genetic Diversity and Vector Capacities.</title>
        <authorList>
            <consortium name="Tick Genome and Microbiome Consortium (TIGMIC)"/>
            <person name="Jia N."/>
            <person name="Wang J."/>
            <person name="Shi W."/>
            <person name="Du L."/>
            <person name="Sun Y."/>
            <person name="Zhan W."/>
            <person name="Jiang J.F."/>
            <person name="Wang Q."/>
            <person name="Zhang B."/>
            <person name="Ji P."/>
            <person name="Bell-Sakyi L."/>
            <person name="Cui X.M."/>
            <person name="Yuan T.T."/>
            <person name="Jiang B.G."/>
            <person name="Yang W.F."/>
            <person name="Lam T.T."/>
            <person name="Chang Q.C."/>
            <person name="Ding S.J."/>
            <person name="Wang X.J."/>
            <person name="Zhu J.G."/>
            <person name="Ruan X.D."/>
            <person name="Zhao L."/>
            <person name="Wei J.T."/>
            <person name="Ye R.Z."/>
            <person name="Que T.C."/>
            <person name="Du C.H."/>
            <person name="Zhou Y.H."/>
            <person name="Cheng J.X."/>
            <person name="Dai P.F."/>
            <person name="Guo W.B."/>
            <person name="Han X.H."/>
            <person name="Huang E.J."/>
            <person name="Li L.F."/>
            <person name="Wei W."/>
            <person name="Gao Y.C."/>
            <person name="Liu J.Z."/>
            <person name="Shao H.Z."/>
            <person name="Wang X."/>
            <person name="Wang C.C."/>
            <person name="Yang T.C."/>
            <person name="Huo Q.B."/>
            <person name="Li W."/>
            <person name="Chen H.Y."/>
            <person name="Chen S.E."/>
            <person name="Zhou L.G."/>
            <person name="Ni X.B."/>
            <person name="Tian J.H."/>
            <person name="Sheng Y."/>
            <person name="Liu T."/>
            <person name="Pan Y.S."/>
            <person name="Xia L.Y."/>
            <person name="Li J."/>
            <person name="Zhao F."/>
            <person name="Cao W.C."/>
        </authorList>
    </citation>
    <scope>NUCLEOTIDE SEQUENCE</scope>
    <source>
        <strain evidence="7">Rsan-2018</strain>
    </source>
</reference>
<sequence>MDSDESIVFLLCYLHGMAQTAPNAKGYYLRELAEKAVDVLKAEPFYASSDDIKTTLLAARAVAADLGNHPSFTALVAALDMFFLLVPTHKYSRMRTATVHTFCKDYTSFKNLQHMTEISGMKREEWMKWAWIPEVQKELRQLTEISEFCEVKNSYFPYLRSFEILPRSPLAVSEGPALHTFIHAIGILRGEHNIPEHHNTATVSFHVQRRDDTKAEVAAQVAARQLLKLSNSCALNDMWWCERR</sequence>
<keyword evidence="4" id="KW-1035">Host cytoplasm</keyword>
<keyword evidence="3" id="KW-0694">RNA-binding</keyword>
<reference evidence="7" key="2">
    <citation type="submission" date="2021-09" db="EMBL/GenBank/DDBJ databases">
        <authorList>
            <person name="Jia N."/>
            <person name="Wang J."/>
            <person name="Shi W."/>
            <person name="Du L."/>
            <person name="Sun Y."/>
            <person name="Zhan W."/>
            <person name="Jiang J."/>
            <person name="Wang Q."/>
            <person name="Zhang B."/>
            <person name="Ji P."/>
            <person name="Sakyi L.B."/>
            <person name="Cui X."/>
            <person name="Yuan T."/>
            <person name="Jiang B."/>
            <person name="Yang W."/>
            <person name="Lam T.T.-Y."/>
            <person name="Chang Q."/>
            <person name="Ding S."/>
            <person name="Wang X."/>
            <person name="Zhu J."/>
            <person name="Ruan X."/>
            <person name="Zhao L."/>
            <person name="Wei J."/>
            <person name="Que T."/>
            <person name="Du C."/>
            <person name="Cheng J."/>
            <person name="Dai P."/>
            <person name="Han X."/>
            <person name="Huang E."/>
            <person name="Gao Y."/>
            <person name="Liu J."/>
            <person name="Shao H."/>
            <person name="Ye R."/>
            <person name="Li L."/>
            <person name="Wei W."/>
            <person name="Wang X."/>
            <person name="Wang C."/>
            <person name="Huo Q."/>
            <person name="Li W."/>
            <person name="Guo W."/>
            <person name="Chen H."/>
            <person name="Chen S."/>
            <person name="Zhou L."/>
            <person name="Zhou L."/>
            <person name="Ni X."/>
            <person name="Tian J."/>
            <person name="Zhou Y."/>
            <person name="Sheng Y."/>
            <person name="Liu T."/>
            <person name="Pan Y."/>
            <person name="Xia L."/>
            <person name="Li J."/>
            <person name="Zhao F."/>
            <person name="Cao W."/>
        </authorList>
    </citation>
    <scope>NUCLEOTIDE SEQUENCE</scope>
    <source>
        <strain evidence="7">Rsan-2018</strain>
        <tissue evidence="7">Larvae</tissue>
    </source>
</reference>
<dbReference type="EMBL" id="JABSTV010001250">
    <property type="protein sequence ID" value="KAH7956517.1"/>
    <property type="molecule type" value="Genomic_DNA"/>
</dbReference>
<proteinExistence type="predicted"/>
<evidence type="ECO:0000256" key="1">
    <source>
        <dbReference type="ARBA" id="ARBA00004192"/>
    </source>
</evidence>
<protein>
    <recommendedName>
        <fullName evidence="6">Rhabdovirus nucleocapsid domain-containing protein</fullName>
    </recommendedName>
</protein>
<evidence type="ECO:0000313" key="7">
    <source>
        <dbReference type="EMBL" id="KAH7956517.1"/>
    </source>
</evidence>
<dbReference type="InterPro" id="IPR035961">
    <property type="entry name" value="Rhabdovirus_nucleoprotein-like"/>
</dbReference>
<dbReference type="Proteomes" id="UP000821837">
    <property type="component" value="Unassembled WGS sequence"/>
</dbReference>
<dbReference type="InterPro" id="IPR023330">
    <property type="entry name" value="Rhabdovirus_ncapsid_N"/>
</dbReference>
<dbReference type="GO" id="GO:0003723">
    <property type="term" value="F:RNA binding"/>
    <property type="evidence" value="ECO:0007669"/>
    <property type="project" value="UniProtKB-KW"/>
</dbReference>
<dbReference type="AlphaFoldDB" id="A0A9D4PVI5"/>
<dbReference type="GO" id="GO:0030430">
    <property type="term" value="C:host cell cytoplasm"/>
    <property type="evidence" value="ECO:0007669"/>
    <property type="project" value="UniProtKB-SubCell"/>
</dbReference>
<evidence type="ECO:0000256" key="4">
    <source>
        <dbReference type="ARBA" id="ARBA00023200"/>
    </source>
</evidence>
<evidence type="ECO:0000313" key="8">
    <source>
        <dbReference type="Proteomes" id="UP000821837"/>
    </source>
</evidence>
<dbReference type="Gene3D" id="1.10.3610.10">
    <property type="entry name" value="Nucleoprotein"/>
    <property type="match status" value="1"/>
</dbReference>